<dbReference type="EMBL" id="ON529861">
    <property type="protein sequence ID" value="USN16352.1"/>
    <property type="molecule type" value="Genomic_DNA"/>
</dbReference>
<organism evidence="1 2">
    <name type="scientific">Luteibacter phage vB_LflM-Pluto</name>
    <dbReference type="NCBI Taxonomy" id="2948611"/>
    <lineage>
        <taxon>Viruses</taxon>
        <taxon>Duplodnaviria</taxon>
        <taxon>Heunggongvirae</taxon>
        <taxon>Uroviricota</taxon>
        <taxon>Caudoviricetes</taxon>
        <taxon>Lindbergviridae</taxon>
        <taxon>Plutovirus</taxon>
        <taxon>Plutovirus pluto</taxon>
    </lineage>
</organism>
<gene>
    <name evidence="1" type="ORF">PLUTO_00360</name>
</gene>
<protein>
    <submittedName>
        <fullName evidence="1">Uncharacterized protein</fullName>
    </submittedName>
</protein>
<dbReference type="Proteomes" id="UP001056883">
    <property type="component" value="Segment"/>
</dbReference>
<name>A0A9E7MUH9_9CAUD</name>
<accession>A0A9E7MUH9</accession>
<evidence type="ECO:0000313" key="2">
    <source>
        <dbReference type="Proteomes" id="UP001056883"/>
    </source>
</evidence>
<sequence length="63" mass="7124">MITFEKYRANGSLISSIELAEDAPAVRLVAECQEMLDEDRSAAYGLVRHEDTKIRLTPREDAK</sequence>
<reference evidence="1" key="1">
    <citation type="submission" date="2022-05" db="EMBL/GenBank/DDBJ databases">
        <authorList>
            <person name="Friedrich I."/>
            <person name="Poehlein A."/>
            <person name="Schneider D."/>
            <person name="Hertel R."/>
            <person name="Daniel R."/>
        </authorList>
    </citation>
    <scope>NUCLEOTIDE SEQUENCE</scope>
</reference>
<evidence type="ECO:0000313" key="1">
    <source>
        <dbReference type="EMBL" id="USN16352.1"/>
    </source>
</evidence>
<keyword evidence="2" id="KW-1185">Reference proteome</keyword>
<proteinExistence type="predicted"/>